<organism evidence="3 4">
    <name type="scientific">Exiguobacterium aurantiacum</name>
    <dbReference type="NCBI Taxonomy" id="33987"/>
    <lineage>
        <taxon>Bacteria</taxon>
        <taxon>Bacillati</taxon>
        <taxon>Bacillota</taxon>
        <taxon>Bacilli</taxon>
        <taxon>Bacillales</taxon>
        <taxon>Bacillales Family XII. Incertae Sedis</taxon>
        <taxon>Exiguobacterium</taxon>
    </lineage>
</organism>
<accession>A0ABY5FNZ5</accession>
<dbReference type="InterPro" id="IPR001509">
    <property type="entry name" value="Epimerase_deHydtase"/>
</dbReference>
<evidence type="ECO:0000313" key="4">
    <source>
        <dbReference type="Proteomes" id="UP001060325"/>
    </source>
</evidence>
<dbReference type="RefSeq" id="WP_255177720.1">
    <property type="nucleotide sequence ID" value="NZ_CP101462.1"/>
</dbReference>
<dbReference type="Proteomes" id="UP001060325">
    <property type="component" value="Chromosome"/>
</dbReference>
<protein>
    <submittedName>
        <fullName evidence="3">NAD-dependent epimerase/dehydratase family protein</fullName>
    </submittedName>
</protein>
<proteinExistence type="inferred from homology"/>
<dbReference type="InterPro" id="IPR036291">
    <property type="entry name" value="NAD(P)-bd_dom_sf"/>
</dbReference>
<evidence type="ECO:0000259" key="2">
    <source>
        <dbReference type="Pfam" id="PF01370"/>
    </source>
</evidence>
<name>A0ABY5FNZ5_9BACL</name>
<sequence length="283" mass="32337">MDDQTVLIVGVASFQGFHIARRLLQEGFDVVGIDDEGRHKTRIAKQRLYVLTHPQFHLIRSTLANKTAMRSVLNRHEPRHIILCSTRRHSDRDELLERYELMKRYIAIQTKRVPVESFITFDLPVKQENGERPVIHLFTEDVFGPWDDTSTLVSKAIVAVDRGVRLSGYYATDILNVSYIDDVVESVVRLLRLIQTGMSPVGYFQIPASDYVNVQTLLSDIGHILNKSAKTSLPMRESVLRQSDVPTLDTLIGFSPSTSLYEGLEQVVDWYISYKNMMKEGIK</sequence>
<reference evidence="3" key="1">
    <citation type="submission" date="2022-07" db="EMBL/GenBank/DDBJ databases">
        <title>Complete genome of CX2.</title>
        <authorList>
            <person name="Cao G."/>
        </authorList>
    </citation>
    <scope>NUCLEOTIDE SEQUENCE</scope>
    <source>
        <strain evidence="3">CX2</strain>
    </source>
</reference>
<evidence type="ECO:0000313" key="3">
    <source>
        <dbReference type="EMBL" id="UTT43314.1"/>
    </source>
</evidence>
<dbReference type="SUPFAM" id="SSF51735">
    <property type="entry name" value="NAD(P)-binding Rossmann-fold domains"/>
    <property type="match status" value="1"/>
</dbReference>
<dbReference type="EMBL" id="CP101462">
    <property type="protein sequence ID" value="UTT43314.1"/>
    <property type="molecule type" value="Genomic_DNA"/>
</dbReference>
<keyword evidence="4" id="KW-1185">Reference proteome</keyword>
<dbReference type="Pfam" id="PF01370">
    <property type="entry name" value="Epimerase"/>
    <property type="match status" value="1"/>
</dbReference>
<dbReference type="PANTHER" id="PTHR43000">
    <property type="entry name" value="DTDP-D-GLUCOSE 4,6-DEHYDRATASE-RELATED"/>
    <property type="match status" value="1"/>
</dbReference>
<dbReference type="Gene3D" id="3.40.50.720">
    <property type="entry name" value="NAD(P)-binding Rossmann-like Domain"/>
    <property type="match status" value="2"/>
</dbReference>
<feature type="domain" description="NAD-dependent epimerase/dehydratase" evidence="2">
    <location>
        <begin position="6"/>
        <end position="93"/>
    </location>
</feature>
<comment type="similarity">
    <text evidence="1">Belongs to the NAD(P)-dependent epimerase/dehydratase family.</text>
</comment>
<evidence type="ECO:0000256" key="1">
    <source>
        <dbReference type="ARBA" id="ARBA00007637"/>
    </source>
</evidence>
<gene>
    <name evidence="3" type="ORF">NMQ00_02085</name>
</gene>